<dbReference type="OrthoDB" id="10256524at2759"/>
<dbReference type="AlphaFoldDB" id="A0A9P9EX82"/>
<protein>
    <submittedName>
        <fullName evidence="1">Uncharacterized protein</fullName>
    </submittedName>
</protein>
<evidence type="ECO:0000313" key="2">
    <source>
        <dbReference type="Proteomes" id="UP000717696"/>
    </source>
</evidence>
<dbReference type="Proteomes" id="UP000717696">
    <property type="component" value="Unassembled WGS sequence"/>
</dbReference>
<dbReference type="InterPro" id="IPR008979">
    <property type="entry name" value="Galactose-bd-like_sf"/>
</dbReference>
<accession>A0A9P9EX82</accession>
<sequence>MLGTNRALRRPLVLERVNLAGSVILPGMNPNAGSGEGPPLKQGEEWGITITVPKDKPQDGNLEDSSTTAVRLPHPTLKITMVYSDFPGAMLQNDLNLIVQMGSTERHGNRGTTSFPVGGTSGFDGVNNVEQIVWTNVPVGELNIKVKARSITRPVGGSQGFSYVWRTY</sequence>
<keyword evidence="2" id="KW-1185">Reference proteome</keyword>
<comment type="caution">
    <text evidence="1">The sequence shown here is derived from an EMBL/GenBank/DDBJ whole genome shotgun (WGS) entry which is preliminary data.</text>
</comment>
<dbReference type="Gene3D" id="2.60.120.380">
    <property type="match status" value="1"/>
</dbReference>
<dbReference type="EMBL" id="JAGMUU010000008">
    <property type="protein sequence ID" value="KAH7146907.1"/>
    <property type="molecule type" value="Genomic_DNA"/>
</dbReference>
<dbReference type="SUPFAM" id="SSF49785">
    <property type="entry name" value="Galactose-binding domain-like"/>
    <property type="match status" value="1"/>
</dbReference>
<gene>
    <name evidence="1" type="ORF">B0J13DRAFT_318347</name>
</gene>
<evidence type="ECO:0000313" key="1">
    <source>
        <dbReference type="EMBL" id="KAH7146907.1"/>
    </source>
</evidence>
<name>A0A9P9EX82_9HYPO</name>
<organism evidence="1 2">
    <name type="scientific">Dactylonectria estremocensis</name>
    <dbReference type="NCBI Taxonomy" id="1079267"/>
    <lineage>
        <taxon>Eukaryota</taxon>
        <taxon>Fungi</taxon>
        <taxon>Dikarya</taxon>
        <taxon>Ascomycota</taxon>
        <taxon>Pezizomycotina</taxon>
        <taxon>Sordariomycetes</taxon>
        <taxon>Hypocreomycetidae</taxon>
        <taxon>Hypocreales</taxon>
        <taxon>Nectriaceae</taxon>
        <taxon>Dactylonectria</taxon>
    </lineage>
</organism>
<reference evidence="1" key="1">
    <citation type="journal article" date="2021" name="Nat. Commun.">
        <title>Genetic determinants of endophytism in the Arabidopsis root mycobiome.</title>
        <authorList>
            <person name="Mesny F."/>
            <person name="Miyauchi S."/>
            <person name="Thiergart T."/>
            <person name="Pickel B."/>
            <person name="Atanasova L."/>
            <person name="Karlsson M."/>
            <person name="Huettel B."/>
            <person name="Barry K.W."/>
            <person name="Haridas S."/>
            <person name="Chen C."/>
            <person name="Bauer D."/>
            <person name="Andreopoulos W."/>
            <person name="Pangilinan J."/>
            <person name="LaButti K."/>
            <person name="Riley R."/>
            <person name="Lipzen A."/>
            <person name="Clum A."/>
            <person name="Drula E."/>
            <person name="Henrissat B."/>
            <person name="Kohler A."/>
            <person name="Grigoriev I.V."/>
            <person name="Martin F.M."/>
            <person name="Hacquard S."/>
        </authorList>
    </citation>
    <scope>NUCLEOTIDE SEQUENCE</scope>
    <source>
        <strain evidence="1">MPI-CAGE-AT-0021</strain>
    </source>
</reference>
<proteinExistence type="predicted"/>